<dbReference type="Proteomes" id="UP001201812">
    <property type="component" value="Unassembled WGS sequence"/>
</dbReference>
<comment type="caution">
    <text evidence="2">The sequence shown here is derived from an EMBL/GenBank/DDBJ whole genome shotgun (WGS) entry which is preliminary data.</text>
</comment>
<keyword evidence="3" id="KW-1185">Reference proteome</keyword>
<feature type="region of interest" description="Disordered" evidence="1">
    <location>
        <begin position="1"/>
        <end position="35"/>
    </location>
</feature>
<protein>
    <submittedName>
        <fullName evidence="2">Uncharacterized protein</fullName>
    </submittedName>
</protein>
<dbReference type="EMBL" id="JAKKPZ010000877">
    <property type="protein sequence ID" value="KAI1691737.1"/>
    <property type="molecule type" value="Genomic_DNA"/>
</dbReference>
<evidence type="ECO:0000313" key="3">
    <source>
        <dbReference type="Proteomes" id="UP001201812"/>
    </source>
</evidence>
<proteinExistence type="predicted"/>
<organism evidence="2 3">
    <name type="scientific">Ditylenchus destructor</name>
    <dbReference type="NCBI Taxonomy" id="166010"/>
    <lineage>
        <taxon>Eukaryota</taxon>
        <taxon>Metazoa</taxon>
        <taxon>Ecdysozoa</taxon>
        <taxon>Nematoda</taxon>
        <taxon>Chromadorea</taxon>
        <taxon>Rhabditida</taxon>
        <taxon>Tylenchina</taxon>
        <taxon>Tylenchomorpha</taxon>
        <taxon>Sphaerularioidea</taxon>
        <taxon>Anguinidae</taxon>
        <taxon>Anguininae</taxon>
        <taxon>Ditylenchus</taxon>
    </lineage>
</organism>
<reference evidence="2" key="1">
    <citation type="submission" date="2022-01" db="EMBL/GenBank/DDBJ databases">
        <title>Genome Sequence Resource for Two Populations of Ditylenchus destructor, the Migratory Endoparasitic Phytonematode.</title>
        <authorList>
            <person name="Zhang H."/>
            <person name="Lin R."/>
            <person name="Xie B."/>
        </authorList>
    </citation>
    <scope>NUCLEOTIDE SEQUENCE</scope>
    <source>
        <strain evidence="2">BazhouSP</strain>
    </source>
</reference>
<accession>A0AAD4MGY4</accession>
<name>A0AAD4MGY4_9BILA</name>
<evidence type="ECO:0000256" key="1">
    <source>
        <dbReference type="SAM" id="MobiDB-lite"/>
    </source>
</evidence>
<dbReference type="AlphaFoldDB" id="A0AAD4MGY4"/>
<gene>
    <name evidence="2" type="ORF">DdX_21664</name>
</gene>
<sequence>MLLETWPKSLGRQHRSAPRRRDGDAGGIGEVPDHILAQPPFGPPRKFWFLRDRRFSLTLTIAVSAPFRLNLISLILLRSALVMLNTATPLASGWVERAAAAADGEAAVPRHPPLCRTTGGQARPEQALLLLQPHAEGRGWWC</sequence>
<evidence type="ECO:0000313" key="2">
    <source>
        <dbReference type="EMBL" id="KAI1691737.1"/>
    </source>
</evidence>